<keyword evidence="5" id="KW-0472">Membrane</keyword>
<comment type="pathway">
    <text evidence="3 4">Cofactor biosynthesis; coenzyme A biosynthesis; CoA from (R)-pantothenate: step 3/5.</text>
</comment>
<comment type="catalytic activity">
    <reaction evidence="3 4">
        <text>(R)-4'-phosphopantothenate + L-cysteine + CTP = N-[(R)-4-phosphopantothenoyl]-L-cysteine + CMP + diphosphate + H(+)</text>
        <dbReference type="Rhea" id="RHEA:19397"/>
        <dbReference type="ChEBI" id="CHEBI:10986"/>
        <dbReference type="ChEBI" id="CHEBI:15378"/>
        <dbReference type="ChEBI" id="CHEBI:33019"/>
        <dbReference type="ChEBI" id="CHEBI:35235"/>
        <dbReference type="ChEBI" id="CHEBI:37563"/>
        <dbReference type="ChEBI" id="CHEBI:59458"/>
        <dbReference type="ChEBI" id="CHEBI:60377"/>
        <dbReference type="EC" id="6.3.2.5"/>
    </reaction>
</comment>
<keyword evidence="3" id="KW-0479">Metal-binding</keyword>
<dbReference type="SUPFAM" id="SSF102645">
    <property type="entry name" value="CoaB-like"/>
    <property type="match status" value="1"/>
</dbReference>
<dbReference type="InterPro" id="IPR007085">
    <property type="entry name" value="DNA/pantothenate-metab_flavo_C"/>
</dbReference>
<dbReference type="InterPro" id="IPR005252">
    <property type="entry name" value="CoaBC"/>
</dbReference>
<comment type="function">
    <text evidence="3">Catalyzes two sequential steps in the biosynthesis of coenzyme A. In the first step cysteine is conjugated to 4'-phosphopantothenate to form 4-phosphopantothenoylcysteine. In the second step the latter compound is decarboxylated to form 4'-phosphopantotheine.</text>
</comment>
<keyword evidence="1 3" id="KW-0210">Decarboxylase</keyword>
<dbReference type="GO" id="GO:0004633">
    <property type="term" value="F:phosphopantothenoylcysteine decarboxylase activity"/>
    <property type="evidence" value="ECO:0007669"/>
    <property type="project" value="UniProtKB-UniRule"/>
</dbReference>
<dbReference type="Gene3D" id="3.40.50.1950">
    <property type="entry name" value="Flavin prenyltransferase-like"/>
    <property type="match status" value="1"/>
</dbReference>
<accession>A0A8X8IKC9</accession>
<keyword evidence="3" id="KW-0511">Multifunctional enzyme</keyword>
<keyword evidence="3 4" id="KW-0436">Ligase</keyword>
<feature type="binding site" evidence="3">
    <location>
        <position position="336"/>
    </location>
    <ligand>
        <name>CTP</name>
        <dbReference type="ChEBI" id="CHEBI:37563"/>
    </ligand>
</feature>
<comment type="function">
    <text evidence="4">Catalyzes two steps in the biosynthesis of coenzyme A. In the first step cysteine is conjugated to 4'-phosphopantothenate to form 4-phosphopantothenoylcysteine, in the latter compound is decarboxylated to form 4'-phosphopantotheine.</text>
</comment>
<comment type="similarity">
    <text evidence="3 4">In the N-terminal section; belongs to the HFCD (homo-oligomeric flavin containing Cys decarboxylase) superfamily.</text>
</comment>
<dbReference type="GO" id="GO:0004632">
    <property type="term" value="F:phosphopantothenate--cysteine ligase activity"/>
    <property type="evidence" value="ECO:0007669"/>
    <property type="project" value="UniProtKB-UniRule"/>
</dbReference>
<feature type="region of interest" description="Phosphopantothenate--cysteine ligase" evidence="3">
    <location>
        <begin position="188"/>
        <end position="400"/>
    </location>
</feature>
<proteinExistence type="inferred from homology"/>
<evidence type="ECO:0000313" key="9">
    <source>
        <dbReference type="Proteomes" id="UP000198711"/>
    </source>
</evidence>
<dbReference type="PANTHER" id="PTHR14359">
    <property type="entry name" value="HOMO-OLIGOMERIC FLAVIN CONTAINING CYS DECARBOXYLASE FAMILY"/>
    <property type="match status" value="1"/>
</dbReference>
<keyword evidence="9" id="KW-1185">Reference proteome</keyword>
<feature type="transmembrane region" description="Helical" evidence="5">
    <location>
        <begin position="7"/>
        <end position="28"/>
    </location>
</feature>
<comment type="pathway">
    <text evidence="3 4">Cofactor biosynthesis; coenzyme A biosynthesis; CoA from (R)-pantothenate: step 2/5.</text>
</comment>
<keyword evidence="3 4" id="KW-0285">Flavoprotein</keyword>
<dbReference type="InterPro" id="IPR036551">
    <property type="entry name" value="Flavin_trans-like"/>
</dbReference>
<dbReference type="GO" id="GO:0015941">
    <property type="term" value="P:pantothenate catabolic process"/>
    <property type="evidence" value="ECO:0007669"/>
    <property type="project" value="InterPro"/>
</dbReference>
<comment type="similarity">
    <text evidence="3 4">In the C-terminal section; belongs to the PPC synthetase family.</text>
</comment>
<dbReference type="NCBIfam" id="TIGR00521">
    <property type="entry name" value="coaBC_dfp"/>
    <property type="match status" value="1"/>
</dbReference>
<keyword evidence="3 4" id="KW-0288">FMN</keyword>
<protein>
    <recommendedName>
        <fullName evidence="3">Coenzyme A biosynthesis bifunctional protein CoaBC</fullName>
    </recommendedName>
    <alternativeName>
        <fullName evidence="3">DNA/pantothenate metabolism flavoprotein</fullName>
    </alternativeName>
    <alternativeName>
        <fullName evidence="3">Phosphopantothenoylcysteine synthetase/decarboxylase</fullName>
        <shortName evidence="3">PPCS-PPCDC</shortName>
    </alternativeName>
    <domain>
        <recommendedName>
            <fullName evidence="3">Phosphopantothenoylcysteine decarboxylase</fullName>
            <shortName evidence="3">PPC decarboxylase</shortName>
            <shortName evidence="3">PPC-DC</shortName>
            <ecNumber evidence="3">4.1.1.36</ecNumber>
        </recommendedName>
        <alternativeName>
            <fullName evidence="3">CoaC</fullName>
        </alternativeName>
    </domain>
    <domain>
        <recommendedName>
            <fullName evidence="3">Phosphopantothenate--cysteine ligase</fullName>
            <ecNumber evidence="3">6.3.2.5</ecNumber>
        </recommendedName>
        <alternativeName>
            <fullName evidence="3">CoaB</fullName>
        </alternativeName>
        <alternativeName>
            <fullName evidence="3">Phosphopantothenoylcysteine synthetase</fullName>
            <shortName evidence="3">PPC synthetase</shortName>
            <shortName evidence="3">PPC-S</shortName>
        </alternativeName>
    </domain>
</protein>
<dbReference type="GO" id="GO:0015937">
    <property type="term" value="P:coenzyme A biosynthetic process"/>
    <property type="evidence" value="ECO:0007669"/>
    <property type="project" value="UniProtKB-UniRule"/>
</dbReference>
<dbReference type="Gene3D" id="3.40.50.10300">
    <property type="entry name" value="CoaB-like"/>
    <property type="match status" value="1"/>
</dbReference>
<evidence type="ECO:0000313" key="8">
    <source>
        <dbReference type="EMBL" id="SDX60804.1"/>
    </source>
</evidence>
<feature type="binding site" evidence="3">
    <location>
        <position position="340"/>
    </location>
    <ligand>
        <name>CTP</name>
        <dbReference type="ChEBI" id="CHEBI:37563"/>
    </ligand>
</feature>
<evidence type="ECO:0000256" key="5">
    <source>
        <dbReference type="SAM" id="Phobius"/>
    </source>
</evidence>
<comment type="catalytic activity">
    <reaction evidence="3 4">
        <text>N-[(R)-4-phosphopantothenoyl]-L-cysteine + H(+) = (R)-4'-phosphopantetheine + CO2</text>
        <dbReference type="Rhea" id="RHEA:16793"/>
        <dbReference type="ChEBI" id="CHEBI:15378"/>
        <dbReference type="ChEBI" id="CHEBI:16526"/>
        <dbReference type="ChEBI" id="CHEBI:59458"/>
        <dbReference type="ChEBI" id="CHEBI:61723"/>
        <dbReference type="EC" id="4.1.1.36"/>
    </reaction>
</comment>
<comment type="caution">
    <text evidence="3">Lacks conserved residue(s) required for the propagation of feature annotation.</text>
</comment>
<evidence type="ECO:0000256" key="3">
    <source>
        <dbReference type="HAMAP-Rule" id="MF_02225"/>
    </source>
</evidence>
<dbReference type="SUPFAM" id="SSF52507">
    <property type="entry name" value="Homo-oligomeric flavin-containing Cys decarboxylases, HFCD"/>
    <property type="match status" value="1"/>
</dbReference>
<dbReference type="Pfam" id="PF04127">
    <property type="entry name" value="DFP"/>
    <property type="match status" value="1"/>
</dbReference>
<dbReference type="InterPro" id="IPR003382">
    <property type="entry name" value="Flavoprotein"/>
</dbReference>
<feature type="domain" description="DNA/pantothenate metabolism flavoprotein C-terminal" evidence="7">
    <location>
        <begin position="183"/>
        <end position="393"/>
    </location>
</feature>
<evidence type="ECO:0000259" key="6">
    <source>
        <dbReference type="Pfam" id="PF02441"/>
    </source>
</evidence>
<dbReference type="EC" id="4.1.1.36" evidence="3"/>
<feature type="binding site" evidence="3">
    <location>
        <position position="322"/>
    </location>
    <ligand>
        <name>CTP</name>
        <dbReference type="ChEBI" id="CHEBI:37563"/>
    </ligand>
</feature>
<keyword evidence="5" id="KW-1133">Transmembrane helix</keyword>
<feature type="region of interest" description="Phosphopantothenoylcysteine decarboxylase" evidence="3">
    <location>
        <begin position="1"/>
        <end position="187"/>
    </location>
</feature>
<keyword evidence="3" id="KW-0460">Magnesium</keyword>
<dbReference type="Proteomes" id="UP000198711">
    <property type="component" value="Unassembled WGS sequence"/>
</dbReference>
<dbReference type="HAMAP" id="MF_02225">
    <property type="entry name" value="CoaBC"/>
    <property type="match status" value="1"/>
</dbReference>
<evidence type="ECO:0000256" key="4">
    <source>
        <dbReference type="RuleBase" id="RU364078"/>
    </source>
</evidence>
<comment type="cofactor">
    <cofactor evidence="3">
        <name>FMN</name>
        <dbReference type="ChEBI" id="CHEBI:58210"/>
    </cofactor>
    <text evidence="3">Binds 1 FMN per subunit.</text>
</comment>
<dbReference type="RefSeq" id="WP_092726890.1">
    <property type="nucleotide sequence ID" value="NZ_FNNO01000021.1"/>
</dbReference>
<dbReference type="InterPro" id="IPR035929">
    <property type="entry name" value="CoaB-like_sf"/>
</dbReference>
<comment type="caution">
    <text evidence="8">The sequence shown here is derived from an EMBL/GenBank/DDBJ whole genome shotgun (WGS) entry which is preliminary data.</text>
</comment>
<feature type="binding site" evidence="3">
    <location>
        <position position="287"/>
    </location>
    <ligand>
        <name>CTP</name>
        <dbReference type="ChEBI" id="CHEBI:37563"/>
    </ligand>
</feature>
<organism evidence="8 9">
    <name type="scientific">Hydrobacter penzbergensis</name>
    <dbReference type="NCBI Taxonomy" id="1235997"/>
    <lineage>
        <taxon>Bacteria</taxon>
        <taxon>Pseudomonadati</taxon>
        <taxon>Bacteroidota</taxon>
        <taxon>Chitinophagia</taxon>
        <taxon>Chitinophagales</taxon>
        <taxon>Chitinophagaceae</taxon>
        <taxon>Hydrobacter</taxon>
    </lineage>
</organism>
<dbReference type="GO" id="GO:0071513">
    <property type="term" value="C:phosphopantothenoylcysteine decarboxylase complex"/>
    <property type="evidence" value="ECO:0007669"/>
    <property type="project" value="TreeGrafter"/>
</dbReference>
<keyword evidence="5" id="KW-0812">Transmembrane</keyword>
<evidence type="ECO:0000256" key="1">
    <source>
        <dbReference type="ARBA" id="ARBA00022793"/>
    </source>
</evidence>
<gene>
    <name evidence="3" type="primary">coaBC</name>
    <name evidence="8" type="ORF">SAMN05444410_12133</name>
</gene>
<keyword evidence="2 3" id="KW-0456">Lyase</keyword>
<dbReference type="GO" id="GO:0010181">
    <property type="term" value="F:FMN binding"/>
    <property type="evidence" value="ECO:0007669"/>
    <property type="project" value="UniProtKB-UniRule"/>
</dbReference>
<comment type="cofactor">
    <cofactor evidence="3">
        <name>Mg(2+)</name>
        <dbReference type="ChEBI" id="CHEBI:18420"/>
    </cofactor>
</comment>
<sequence length="400" mass="42881">MLKGKKILIGVTGSIAAYKAILLVRLLVKAGAEVKVVMTPAAKTFVSPVVLSTLSKNHVITELVEGEDWSNHVMLGRWADVFVLAPLSCNTLAKMAQGLCDNALLAVYLSATCPVVLAPAMDEDMWHHPATRRNMELLVKDGNHIINVEKGELASGLYGDGRMAEPETIVAYLAEHLLRSKTLKGKKALVSAGPTYEAIDPVRFIGNHSSGKMGFAIAEALYMQGAEVTLVTGPTHQQTAYAGIHVVPVVSAGDMYDACMAASPDAAVIVMTAAVADYRPVSVASNKIKKNAADWELKLTKNEDILLALGKQKKAGQFIAGFALETNNEREHALAKLQTKNADMIVLNSLNDEAAGFGVDTNQVTILHRSGEEKKIGLQSKKAVAEEIVSFIITHVHAKP</sequence>
<evidence type="ECO:0000259" key="7">
    <source>
        <dbReference type="Pfam" id="PF04127"/>
    </source>
</evidence>
<evidence type="ECO:0000256" key="2">
    <source>
        <dbReference type="ARBA" id="ARBA00023239"/>
    </source>
</evidence>
<name>A0A8X8IKC9_9BACT</name>
<dbReference type="AlphaFoldDB" id="A0A8X8IKC9"/>
<dbReference type="Pfam" id="PF02441">
    <property type="entry name" value="Flavoprotein"/>
    <property type="match status" value="1"/>
</dbReference>
<feature type="domain" description="Flavoprotein" evidence="6">
    <location>
        <begin position="5"/>
        <end position="176"/>
    </location>
</feature>
<feature type="binding site" evidence="3">
    <location>
        <position position="277"/>
    </location>
    <ligand>
        <name>CTP</name>
        <dbReference type="ChEBI" id="CHEBI:37563"/>
    </ligand>
</feature>
<dbReference type="PANTHER" id="PTHR14359:SF6">
    <property type="entry name" value="PHOSPHOPANTOTHENOYLCYSTEINE DECARBOXYLASE"/>
    <property type="match status" value="1"/>
</dbReference>
<dbReference type="GO" id="GO:0046872">
    <property type="term" value="F:metal ion binding"/>
    <property type="evidence" value="ECO:0007669"/>
    <property type="project" value="UniProtKB-KW"/>
</dbReference>
<dbReference type="EMBL" id="FNNO01000021">
    <property type="protein sequence ID" value="SDX60804.1"/>
    <property type="molecule type" value="Genomic_DNA"/>
</dbReference>
<dbReference type="EC" id="6.3.2.5" evidence="3"/>
<reference evidence="8 9" key="1">
    <citation type="submission" date="2016-10" db="EMBL/GenBank/DDBJ databases">
        <authorList>
            <person name="Varghese N."/>
            <person name="Submissions S."/>
        </authorList>
    </citation>
    <scope>NUCLEOTIDE SEQUENCE [LARGE SCALE GENOMIC DNA]</scope>
    <source>
        <strain evidence="8 9">DSM 25353</strain>
    </source>
</reference>